<proteinExistence type="inferred from homology"/>
<evidence type="ECO:0000256" key="1">
    <source>
        <dbReference type="ARBA" id="ARBA00010254"/>
    </source>
</evidence>
<dbReference type="InterPro" id="IPR019979">
    <property type="entry name" value="Ribosomal_uS17_CS"/>
</dbReference>
<dbReference type="InterPro" id="IPR019984">
    <property type="entry name" value="Ribosomal_uS17_bact/chlr"/>
</dbReference>
<comment type="similarity">
    <text evidence="1 6 7">Belongs to the universal ribosomal protein uS17 family.</text>
</comment>
<evidence type="ECO:0000256" key="5">
    <source>
        <dbReference type="ARBA" id="ARBA00023274"/>
    </source>
</evidence>
<dbReference type="HAMAP" id="MF_01345_B">
    <property type="entry name" value="Ribosomal_uS17_B"/>
    <property type="match status" value="1"/>
</dbReference>
<evidence type="ECO:0000256" key="2">
    <source>
        <dbReference type="ARBA" id="ARBA00022730"/>
    </source>
</evidence>
<dbReference type="EMBL" id="JAKGUD010000001">
    <property type="protein sequence ID" value="MCF4141479.1"/>
    <property type="molecule type" value="Genomic_DNA"/>
</dbReference>
<dbReference type="GO" id="GO:0005840">
    <property type="term" value="C:ribosome"/>
    <property type="evidence" value="ECO:0007669"/>
    <property type="project" value="UniProtKB-KW"/>
</dbReference>
<comment type="function">
    <text evidence="6">One of the primary rRNA binding proteins, it binds specifically to the 5'-end of 16S ribosomal RNA.</text>
</comment>
<protein>
    <recommendedName>
        <fullName evidence="6">Small ribosomal subunit protein uS17</fullName>
    </recommendedName>
</protein>
<evidence type="ECO:0000313" key="8">
    <source>
        <dbReference type="EMBL" id="MCF4141479.1"/>
    </source>
</evidence>
<organism evidence="8 9">
    <name type="scientific">Dethiosulfovibrio marinus</name>
    <dbReference type="NCBI Taxonomy" id="133532"/>
    <lineage>
        <taxon>Bacteria</taxon>
        <taxon>Thermotogati</taxon>
        <taxon>Synergistota</taxon>
        <taxon>Synergistia</taxon>
        <taxon>Synergistales</taxon>
        <taxon>Dethiosulfovibrionaceae</taxon>
        <taxon>Dethiosulfovibrio</taxon>
    </lineage>
</organism>
<dbReference type="Gene3D" id="2.40.50.140">
    <property type="entry name" value="Nucleic acid-binding proteins"/>
    <property type="match status" value="1"/>
</dbReference>
<dbReference type="PANTHER" id="PTHR10744:SF1">
    <property type="entry name" value="SMALL RIBOSOMAL SUBUNIT PROTEIN US17M"/>
    <property type="match status" value="1"/>
</dbReference>
<keyword evidence="4 6" id="KW-0689">Ribosomal protein</keyword>
<keyword evidence="3 6" id="KW-0694">RNA-binding</keyword>
<dbReference type="NCBIfam" id="TIGR03635">
    <property type="entry name" value="uS17_bact"/>
    <property type="match status" value="1"/>
</dbReference>
<sequence length="99" mass="11394">METRTPHRKTRVGTVVSDKMEKSISVQVIRHAMHPLYGKRIIKSKKFIVHDEENSCRIGDRVLIGEERPLSKTKRWSVVRIIERAPVLGDSTTESKEEA</sequence>
<keyword evidence="9" id="KW-1185">Reference proteome</keyword>
<evidence type="ECO:0000313" key="9">
    <source>
        <dbReference type="Proteomes" id="UP001200430"/>
    </source>
</evidence>
<dbReference type="InterPro" id="IPR012340">
    <property type="entry name" value="NA-bd_OB-fold"/>
</dbReference>
<dbReference type="PRINTS" id="PR00973">
    <property type="entry name" value="RIBOSOMALS17"/>
</dbReference>
<dbReference type="InterPro" id="IPR000266">
    <property type="entry name" value="Ribosomal_uS17"/>
</dbReference>
<dbReference type="Proteomes" id="UP001200430">
    <property type="component" value="Unassembled WGS sequence"/>
</dbReference>
<comment type="subunit">
    <text evidence="6">Part of the 30S ribosomal subunit.</text>
</comment>
<dbReference type="PANTHER" id="PTHR10744">
    <property type="entry name" value="40S RIBOSOMAL PROTEIN S11 FAMILY MEMBER"/>
    <property type="match status" value="1"/>
</dbReference>
<dbReference type="Pfam" id="PF00366">
    <property type="entry name" value="Ribosomal_S17"/>
    <property type="match status" value="1"/>
</dbReference>
<dbReference type="PROSITE" id="PS00056">
    <property type="entry name" value="RIBOSOMAL_S17"/>
    <property type="match status" value="1"/>
</dbReference>
<comment type="caution">
    <text evidence="8">The sequence shown here is derived from an EMBL/GenBank/DDBJ whole genome shotgun (WGS) entry which is preliminary data.</text>
</comment>
<evidence type="ECO:0000256" key="4">
    <source>
        <dbReference type="ARBA" id="ARBA00022980"/>
    </source>
</evidence>
<dbReference type="SUPFAM" id="SSF50249">
    <property type="entry name" value="Nucleic acid-binding proteins"/>
    <property type="match status" value="1"/>
</dbReference>
<gene>
    <name evidence="6 8" type="primary">rpsQ</name>
    <name evidence="8" type="ORF">L2W38_01435</name>
</gene>
<evidence type="ECO:0000256" key="6">
    <source>
        <dbReference type="HAMAP-Rule" id="MF_01345"/>
    </source>
</evidence>
<reference evidence="8 9" key="1">
    <citation type="submission" date="2022-01" db="EMBL/GenBank/DDBJ databases">
        <title>Dethiosulfovibrio faecalis sp. nov., a novel proteolytic, non-sulfur-reducing bacterium isolated from a marine aquaculture solid waste bioreactor.</title>
        <authorList>
            <person name="Grabowski S."/>
            <person name="Apolinario E."/>
            <person name="Schneider N."/>
            <person name="Marshall C.W."/>
            <person name="Sowers K.R."/>
        </authorList>
    </citation>
    <scope>NUCLEOTIDE SEQUENCE [LARGE SCALE GENOMIC DNA]</scope>
    <source>
        <strain evidence="8 9">DSM 12537</strain>
    </source>
</reference>
<evidence type="ECO:0000256" key="7">
    <source>
        <dbReference type="RuleBase" id="RU003872"/>
    </source>
</evidence>
<name>A0ABS9EJU4_9BACT</name>
<dbReference type="RefSeq" id="WP_005661711.1">
    <property type="nucleotide sequence ID" value="NZ_JAKGUD010000001.1"/>
</dbReference>
<evidence type="ECO:0000256" key="3">
    <source>
        <dbReference type="ARBA" id="ARBA00022884"/>
    </source>
</evidence>
<dbReference type="CDD" id="cd00364">
    <property type="entry name" value="Ribosomal_uS17"/>
    <property type="match status" value="1"/>
</dbReference>
<keyword evidence="5 6" id="KW-0687">Ribonucleoprotein</keyword>
<keyword evidence="2 6" id="KW-0699">rRNA-binding</keyword>
<accession>A0ABS9EJU4</accession>
<dbReference type="NCBIfam" id="NF004123">
    <property type="entry name" value="PRK05610.1"/>
    <property type="match status" value="1"/>
</dbReference>